<dbReference type="OrthoDB" id="9764808at2"/>
<dbReference type="SMART" id="SM00065">
    <property type="entry name" value="GAF"/>
    <property type="match status" value="1"/>
</dbReference>
<organism evidence="2 3">
    <name type="scientific">Oleispira antarctica RB-8</name>
    <dbReference type="NCBI Taxonomy" id="698738"/>
    <lineage>
        <taxon>Bacteria</taxon>
        <taxon>Pseudomonadati</taxon>
        <taxon>Pseudomonadota</taxon>
        <taxon>Gammaproteobacteria</taxon>
        <taxon>Oceanospirillales</taxon>
        <taxon>Oceanospirillaceae</taxon>
        <taxon>Oleispira</taxon>
    </lineage>
</organism>
<dbReference type="InterPro" id="IPR003607">
    <property type="entry name" value="HD/PDEase_dom"/>
</dbReference>
<keyword evidence="2" id="KW-0378">Hydrolase</keyword>
<reference evidence="2 3" key="1">
    <citation type="journal article" date="2013" name="Nat. Commun.">
        <title>Genome sequence and functional genomic analysis of the oil-degrading bacterium Oleispira antarctica.</title>
        <authorList>
            <person name="Kube M."/>
            <person name="Chernikova T.N."/>
            <person name="Al-Ramahi Y."/>
            <person name="Beloqui A."/>
            <person name="Lopez-Cortez N."/>
            <person name="Guazzaroni M.E."/>
            <person name="Heipieper H.J."/>
            <person name="Klages S."/>
            <person name="Kotsyurbenko O.R."/>
            <person name="Langer I."/>
            <person name="Nechitaylo T.Y."/>
            <person name="Lunsdorf H."/>
            <person name="Fernandez M."/>
            <person name="Juarez S."/>
            <person name="Ciordia S."/>
            <person name="Singer A."/>
            <person name="Kagan O."/>
            <person name="Egorova O."/>
            <person name="Petit P.A."/>
            <person name="Stogios P."/>
            <person name="Kim Y."/>
            <person name="Tchigvintsev A."/>
            <person name="Flick R."/>
            <person name="Denaro R."/>
            <person name="Genovese M."/>
            <person name="Albar J.P."/>
            <person name="Reva O.N."/>
            <person name="Martinez-Gomariz M."/>
            <person name="Tran H."/>
            <person name="Ferrer M."/>
            <person name="Savchenko A."/>
            <person name="Yakunin A.F."/>
            <person name="Yakimov M.M."/>
            <person name="Golyshina O.V."/>
            <person name="Reinhardt R."/>
            <person name="Golyshin P.N."/>
        </authorList>
    </citation>
    <scope>NUCLEOTIDE SEQUENCE [LARGE SCALE GENOMIC DNA]</scope>
</reference>
<dbReference type="Gene3D" id="1.10.3210.10">
    <property type="entry name" value="Hypothetical protein af1432"/>
    <property type="match status" value="2"/>
</dbReference>
<dbReference type="GO" id="GO:0008081">
    <property type="term" value="F:phosphoric diester hydrolase activity"/>
    <property type="evidence" value="ECO:0007669"/>
    <property type="project" value="UniProtKB-ARBA"/>
</dbReference>
<dbReference type="Pfam" id="PF13487">
    <property type="entry name" value="HD_5"/>
    <property type="match status" value="1"/>
</dbReference>
<gene>
    <name evidence="2" type="ORF">OLEAN_C23660</name>
</gene>
<dbReference type="CDD" id="cd00077">
    <property type="entry name" value="HDc"/>
    <property type="match status" value="1"/>
</dbReference>
<protein>
    <submittedName>
        <fullName evidence="2">Metal-dependent phosphohydrolase</fullName>
    </submittedName>
</protein>
<dbReference type="Proteomes" id="UP000032749">
    <property type="component" value="Chromosome"/>
</dbReference>
<dbReference type="InterPro" id="IPR006674">
    <property type="entry name" value="HD_domain"/>
</dbReference>
<dbReference type="SMART" id="SM00471">
    <property type="entry name" value="HDc"/>
    <property type="match status" value="1"/>
</dbReference>
<evidence type="ECO:0000313" key="2">
    <source>
        <dbReference type="EMBL" id="CCK76542.1"/>
    </source>
</evidence>
<dbReference type="AlphaFoldDB" id="R4YNL2"/>
<dbReference type="PROSITE" id="PS51832">
    <property type="entry name" value="HD_GYP"/>
    <property type="match status" value="1"/>
</dbReference>
<dbReference type="PANTHER" id="PTHR43155:SF2">
    <property type="entry name" value="CYCLIC DI-GMP PHOSPHODIESTERASE PA4108"/>
    <property type="match status" value="1"/>
</dbReference>
<dbReference type="EMBL" id="FO203512">
    <property type="protein sequence ID" value="CCK76542.1"/>
    <property type="molecule type" value="Genomic_DNA"/>
</dbReference>
<feature type="domain" description="HD-GYP" evidence="1">
    <location>
        <begin position="433"/>
        <end position="641"/>
    </location>
</feature>
<proteinExistence type="predicted"/>
<dbReference type="InterPro" id="IPR003018">
    <property type="entry name" value="GAF"/>
</dbReference>
<evidence type="ECO:0000313" key="3">
    <source>
        <dbReference type="Proteomes" id="UP000032749"/>
    </source>
</evidence>
<dbReference type="InterPro" id="IPR037522">
    <property type="entry name" value="HD_GYP_dom"/>
</dbReference>
<sequence length="641" mass="72278">MIDSTIGAASFIIACSHQKSYDCLSRKNDFETAINFASSPEYILLNTSIIILDQAALNQFSLLNWKKACSTAIFIIEHPVDDDECILVPTGILEVFLRSALIKALNHLNIKQQLELSHRDLQHDHEQISRLLDVGQALSAERDHDVLLARILKESRLLACCDAASIFLIDRHAANESHPAPDLVFKLTQNDSIDFHFQEQRFGLDNRSVAGYSALTGEIINLDDVYDLPASSIYQFNASFDQSMNYRTCSMLVIPMRNHQGQVIGVIQFINRKRSISISLSTPDIALRETIGFDQKIIPILQALASQAAVAIENNVLIDRVNLLFDGFVKASVRAIEQRDPTTSGHSFRVAELTCALAETANKCDVGKFQNMHFNNDEMRELRFAALLHDFGKVGVREHILTKAKKLSPEAYGQFIYRIAWEKERISNYYLKQKFLLLKKQQLRSDVEEILTIEEMTKLQRLNDYMQAVAEANEPSLLSEGTFEHLKQIREYIVEDIHGNSRGLIDELEFGALSIKRGSLTTDERLEIESHVSHTIEFLKTIPWTPELSNIPKIAGAHHEKLNGCGYPNGLKNNEIPFGAKIMAVCDIFDALTAKDRPYKAAVPLERALTILQSEVECGHVEPELVTLFTQAKIYQILDIS</sequence>
<accession>R4YNL2</accession>
<dbReference type="Pfam" id="PF01966">
    <property type="entry name" value="HD"/>
    <property type="match status" value="1"/>
</dbReference>
<dbReference type="PATRIC" id="fig|698738.3.peg.2447"/>
<dbReference type="HOGENOM" id="CLU_000445_92_13_6"/>
<name>R4YNL2_OLEAN</name>
<keyword evidence="3" id="KW-1185">Reference proteome</keyword>
<dbReference type="PANTHER" id="PTHR43155">
    <property type="entry name" value="CYCLIC DI-GMP PHOSPHODIESTERASE PA4108-RELATED"/>
    <property type="match status" value="1"/>
</dbReference>
<dbReference type="SUPFAM" id="SSF109604">
    <property type="entry name" value="HD-domain/PDEase-like"/>
    <property type="match status" value="1"/>
</dbReference>
<dbReference type="KEGG" id="oai:OLEAN_C23660"/>
<evidence type="ECO:0000259" key="1">
    <source>
        <dbReference type="PROSITE" id="PS51832"/>
    </source>
</evidence>
<dbReference type="InterPro" id="IPR029016">
    <property type="entry name" value="GAF-like_dom_sf"/>
</dbReference>
<dbReference type="SUPFAM" id="SSF55781">
    <property type="entry name" value="GAF domain-like"/>
    <property type="match status" value="1"/>
</dbReference>
<dbReference type="Pfam" id="PF01590">
    <property type="entry name" value="GAF"/>
    <property type="match status" value="1"/>
</dbReference>
<dbReference type="Gene3D" id="3.30.450.40">
    <property type="match status" value="1"/>
</dbReference>
<dbReference type="STRING" id="698738.OLEAN_C23660"/>